<dbReference type="InterPro" id="IPR001537">
    <property type="entry name" value="SpoU_MeTrfase"/>
</dbReference>
<gene>
    <name evidence="6" type="primary">rlmB</name>
    <name evidence="9" type="ordered locus">BCI_0575</name>
</gene>
<evidence type="ECO:0000256" key="3">
    <source>
        <dbReference type="ARBA" id="ARBA00022603"/>
    </source>
</evidence>
<dbReference type="Pfam" id="PF08032">
    <property type="entry name" value="SpoU_sub_bind"/>
    <property type="match status" value="1"/>
</dbReference>
<dbReference type="FunFam" id="3.40.1280.10:FF:000008">
    <property type="entry name" value="Group 3 RNA methyltransferase TrmH"/>
    <property type="match status" value="1"/>
</dbReference>
<dbReference type="Gene3D" id="3.40.1280.10">
    <property type="match status" value="1"/>
</dbReference>
<keyword evidence="7" id="KW-0812">Transmembrane</keyword>
<accession>Q1LSR1</accession>
<dbReference type="SMART" id="SM00967">
    <property type="entry name" value="SpoU_sub_bind"/>
    <property type="match status" value="1"/>
</dbReference>
<dbReference type="GO" id="GO:0070039">
    <property type="term" value="F:rRNA (guanosine-2'-O-)-methyltransferase activity"/>
    <property type="evidence" value="ECO:0007669"/>
    <property type="project" value="UniProtKB-UniRule"/>
</dbReference>
<dbReference type="HOGENOM" id="CLU_021322_0_1_6"/>
<dbReference type="InterPro" id="IPR029028">
    <property type="entry name" value="Alpha/beta_knot_MTases"/>
</dbReference>
<dbReference type="InterPro" id="IPR004441">
    <property type="entry name" value="rRNA_MeTrfase_TrmH"/>
</dbReference>
<keyword evidence="5 6" id="KW-0949">S-adenosyl-L-methionine</keyword>
<dbReference type="NCBIfam" id="NF008386">
    <property type="entry name" value="PRK11181.1"/>
    <property type="match status" value="1"/>
</dbReference>
<evidence type="ECO:0000256" key="5">
    <source>
        <dbReference type="ARBA" id="ARBA00022691"/>
    </source>
</evidence>
<evidence type="ECO:0000256" key="6">
    <source>
        <dbReference type="HAMAP-Rule" id="MF_01887"/>
    </source>
</evidence>
<dbReference type="CDD" id="cd18103">
    <property type="entry name" value="SpoU-like_RlmB"/>
    <property type="match status" value="1"/>
</dbReference>
<evidence type="ECO:0000256" key="1">
    <source>
        <dbReference type="ARBA" id="ARBA00022490"/>
    </source>
</evidence>
<feature type="domain" description="RNA 2-O ribose methyltransferase substrate binding" evidence="8">
    <location>
        <begin position="4"/>
        <end position="80"/>
    </location>
</feature>
<dbReference type="STRING" id="374463.BCI_0575"/>
<keyword evidence="1 6" id="KW-0963">Cytoplasm</keyword>
<dbReference type="GO" id="GO:0005829">
    <property type="term" value="C:cytosol"/>
    <property type="evidence" value="ECO:0007669"/>
    <property type="project" value="TreeGrafter"/>
</dbReference>
<dbReference type="SUPFAM" id="SSF55315">
    <property type="entry name" value="L30e-like"/>
    <property type="match status" value="1"/>
</dbReference>
<comment type="subcellular location">
    <subcellularLocation>
        <location evidence="6">Cytoplasm</location>
    </subcellularLocation>
</comment>
<dbReference type="EC" id="2.1.1.185" evidence="6"/>
<evidence type="ECO:0000256" key="4">
    <source>
        <dbReference type="ARBA" id="ARBA00022679"/>
    </source>
</evidence>
<dbReference type="Pfam" id="PF00588">
    <property type="entry name" value="SpoU_methylase"/>
    <property type="match status" value="1"/>
</dbReference>
<keyword evidence="10" id="KW-1185">Reference proteome</keyword>
<feature type="binding site" evidence="6">
    <location>
        <position position="219"/>
    </location>
    <ligand>
        <name>S-adenosyl-L-methionine</name>
        <dbReference type="ChEBI" id="CHEBI:59789"/>
    </ligand>
</feature>
<evidence type="ECO:0000313" key="10">
    <source>
        <dbReference type="Proteomes" id="UP000002427"/>
    </source>
</evidence>
<proteinExistence type="inferred from homology"/>
<keyword evidence="3 6" id="KW-0489">Methyltransferase</keyword>
<feature type="transmembrane region" description="Helical" evidence="7">
    <location>
        <begin position="216"/>
        <end position="239"/>
    </location>
</feature>
<feature type="binding site" evidence="6">
    <location>
        <position position="199"/>
    </location>
    <ligand>
        <name>S-adenosyl-L-methionine</name>
        <dbReference type="ChEBI" id="CHEBI:59789"/>
    </ligand>
</feature>
<keyword evidence="4 6" id="KW-0808">Transferase</keyword>
<evidence type="ECO:0000313" key="9">
    <source>
        <dbReference type="EMBL" id="ABF14148.1"/>
    </source>
</evidence>
<dbReference type="InterPro" id="IPR029026">
    <property type="entry name" value="tRNA_m1G_MTases_N"/>
</dbReference>
<dbReference type="EMBL" id="CP000238">
    <property type="protein sequence ID" value="ABF14148.1"/>
    <property type="molecule type" value="Genomic_DNA"/>
</dbReference>
<sequence length="248" mass="27708">MNEIIYGIHAVQAILKRDPQLFKEVYLLERRNDQRFQCIIKQLKQKKIIIKIVNRQWLDMQVKGATHQGIIARVQTNRRQFQEQDLPALLAQHTAPLLLVLDGVTDPHNLGACLRCADAAGVNAIIIPRNRSAYLNATVKKVASGAAETMPLIQVTNLARTLRLLQEHNILILGTTIEADSHIYQTSFKFTSPIALVVGAEGNGIRRLTKKYCNELLRIPMVGSVASLNVSVAVGVFLFEVVRQRLSS</sequence>
<dbReference type="PANTHER" id="PTHR46429">
    <property type="entry name" value="23S RRNA (GUANOSINE-2'-O-)-METHYLTRANSFERASE RLMB"/>
    <property type="match status" value="1"/>
</dbReference>
<dbReference type="InterPro" id="IPR013123">
    <property type="entry name" value="SpoU_subst-bd"/>
</dbReference>
<name>Q1LSR1_BAUCH</name>
<dbReference type="GO" id="GO:0003723">
    <property type="term" value="F:RNA binding"/>
    <property type="evidence" value="ECO:0007669"/>
    <property type="project" value="InterPro"/>
</dbReference>
<dbReference type="SUPFAM" id="SSF75217">
    <property type="entry name" value="alpha/beta knot"/>
    <property type="match status" value="1"/>
</dbReference>
<evidence type="ECO:0000256" key="7">
    <source>
        <dbReference type="SAM" id="Phobius"/>
    </source>
</evidence>
<dbReference type="InterPro" id="IPR029064">
    <property type="entry name" value="Ribosomal_eL30-like_sf"/>
</dbReference>
<dbReference type="InterPro" id="IPR024915">
    <property type="entry name" value="23S_rRNA_MeTrfase_RlmB"/>
</dbReference>
<comment type="function">
    <text evidence="6">Specifically methylates the ribose of guanosine 2251 in 23S rRNA.</text>
</comment>
<dbReference type="Gene3D" id="3.30.1330.30">
    <property type="match status" value="1"/>
</dbReference>
<dbReference type="AlphaFoldDB" id="Q1LSR1"/>
<dbReference type="OrthoDB" id="9785673at2"/>
<feature type="binding site" evidence="6">
    <location>
        <position position="228"/>
    </location>
    <ligand>
        <name>S-adenosyl-L-methionine</name>
        <dbReference type="ChEBI" id="CHEBI:59789"/>
    </ligand>
</feature>
<organism evidence="9 10">
    <name type="scientific">Baumannia cicadellinicola subsp. Homalodisca coagulata</name>
    <dbReference type="NCBI Taxonomy" id="374463"/>
    <lineage>
        <taxon>Bacteria</taxon>
        <taxon>Pseudomonadati</taxon>
        <taxon>Pseudomonadota</taxon>
        <taxon>Gammaproteobacteria</taxon>
        <taxon>Candidatus Palibaumannia</taxon>
    </lineage>
</organism>
<dbReference type="HAMAP" id="MF_01887">
    <property type="entry name" value="23SrRNA_methyltr_B"/>
    <property type="match status" value="1"/>
</dbReference>
<comment type="catalytic activity">
    <reaction evidence="6">
        <text>guanosine(2251) in 23S rRNA + S-adenosyl-L-methionine = 2'-O-methylguanosine(2251) in 23S rRNA + S-adenosyl-L-homocysteine + H(+)</text>
        <dbReference type="Rhea" id="RHEA:24140"/>
        <dbReference type="Rhea" id="RHEA-COMP:10239"/>
        <dbReference type="Rhea" id="RHEA-COMP:10241"/>
        <dbReference type="ChEBI" id="CHEBI:15378"/>
        <dbReference type="ChEBI" id="CHEBI:57856"/>
        <dbReference type="ChEBI" id="CHEBI:59789"/>
        <dbReference type="ChEBI" id="CHEBI:74269"/>
        <dbReference type="ChEBI" id="CHEBI:74445"/>
        <dbReference type="EC" id="2.1.1.185"/>
    </reaction>
</comment>
<protein>
    <recommendedName>
        <fullName evidence="6">23S rRNA (guanosine-2'-O-)-methyltransferase RlmB</fullName>
        <ecNumber evidence="6">2.1.1.185</ecNumber>
    </recommendedName>
    <alternativeName>
        <fullName evidence="6">23S rRNA (guanosine2251 2'-O)-methyltransferase</fullName>
    </alternativeName>
    <alternativeName>
        <fullName evidence="6">23S rRNA Gm2251 2'-O-methyltransferase</fullName>
    </alternativeName>
</protein>
<evidence type="ECO:0000259" key="8">
    <source>
        <dbReference type="SMART" id="SM00967"/>
    </source>
</evidence>
<dbReference type="KEGG" id="bci:BCI_0575"/>
<keyword evidence="7" id="KW-0472">Membrane</keyword>
<keyword evidence="2 6" id="KW-0698">rRNA processing</keyword>
<evidence type="ECO:0000256" key="2">
    <source>
        <dbReference type="ARBA" id="ARBA00022552"/>
    </source>
</evidence>
<dbReference type="NCBIfam" id="TIGR00186">
    <property type="entry name" value="rRNA_methyl_3"/>
    <property type="match status" value="1"/>
</dbReference>
<comment type="similarity">
    <text evidence="6">Belongs to the class IV-like SAM-binding methyltransferase superfamily. RNA methyltransferase TrmH family. RlmB subfamily.</text>
</comment>
<dbReference type="RefSeq" id="WP_011520736.1">
    <property type="nucleotide sequence ID" value="NC_007984.1"/>
</dbReference>
<keyword evidence="7" id="KW-1133">Transmembrane helix</keyword>
<dbReference type="Proteomes" id="UP000002427">
    <property type="component" value="Chromosome"/>
</dbReference>
<reference evidence="9 10" key="1">
    <citation type="journal article" date="2006" name="PLoS Biol.">
        <title>Metabolic complementarity and genomics of the dual bacterial symbiosis of sharpshooters.</title>
        <authorList>
            <person name="Wu D."/>
            <person name="Daugherty S.C."/>
            <person name="Van Aken S.E."/>
            <person name="Pai G.H."/>
            <person name="Watkins K.L."/>
            <person name="Khouri H."/>
            <person name="Tallon L.J."/>
            <person name="Zaborsky J.M."/>
            <person name="Dunbar H.E."/>
            <person name="Tran P.L."/>
            <person name="Moran N.A."/>
            <person name="Eisen J.A."/>
        </authorList>
    </citation>
    <scope>NUCLEOTIDE SEQUENCE [LARGE SCALE GENOMIC DNA]</scope>
    <source>
        <strain evidence="9">Hc</strain>
    </source>
</reference>
<dbReference type="PANTHER" id="PTHR46429:SF1">
    <property type="entry name" value="23S RRNA (GUANOSINE-2'-O-)-METHYLTRANSFERASE RLMB"/>
    <property type="match status" value="1"/>
</dbReference>